<dbReference type="InterPro" id="IPR036754">
    <property type="entry name" value="YbaK/aa-tRNA-synt-asso_dom_sf"/>
</dbReference>
<organism evidence="6 7">
    <name type="scientific">Staphylococcus equorum</name>
    <dbReference type="NCBI Taxonomy" id="246432"/>
    <lineage>
        <taxon>Bacteria</taxon>
        <taxon>Bacillati</taxon>
        <taxon>Bacillota</taxon>
        <taxon>Bacilli</taxon>
        <taxon>Bacillales</taxon>
        <taxon>Staphylococcaceae</taxon>
        <taxon>Staphylococcus</taxon>
    </lineage>
</organism>
<feature type="domain" description="YbaK/aminoacyl-tRNA synthetase-associated" evidence="5">
    <location>
        <begin position="34"/>
        <end position="147"/>
    </location>
</feature>
<dbReference type="EC" id="4.2.-.-" evidence="4"/>
<dbReference type="GO" id="GO:0002161">
    <property type="term" value="F:aminoacyl-tRNA deacylase activity"/>
    <property type="evidence" value="ECO:0007669"/>
    <property type="project" value="InterPro"/>
</dbReference>
<dbReference type="GO" id="GO:0006412">
    <property type="term" value="P:translation"/>
    <property type="evidence" value="ECO:0007669"/>
    <property type="project" value="UniProtKB-KW"/>
</dbReference>
<dbReference type="Gene3D" id="3.90.960.10">
    <property type="entry name" value="YbaK/aminoacyl-tRNA synthetase-associated domain"/>
    <property type="match status" value="1"/>
</dbReference>
<dbReference type="NCBIfam" id="TIGR00011">
    <property type="entry name" value="YbaK_EbsC"/>
    <property type="match status" value="1"/>
</dbReference>
<dbReference type="RefSeq" id="WP_002508333.1">
    <property type="nucleotide sequence ID" value="NZ_CP013114.1"/>
</dbReference>
<evidence type="ECO:0000256" key="4">
    <source>
        <dbReference type="PIRNR" id="PIRNR006181"/>
    </source>
</evidence>
<name>A0A9X4LB78_9STAP</name>
<dbReference type="InterPro" id="IPR007214">
    <property type="entry name" value="YbaK/aa-tRNA-synth-assoc-dom"/>
</dbReference>
<dbReference type="PANTHER" id="PTHR30411">
    <property type="entry name" value="CYTOPLASMIC PROTEIN"/>
    <property type="match status" value="1"/>
</dbReference>
<reference evidence="6" key="1">
    <citation type="submission" date="2022-05" db="EMBL/GenBank/DDBJ databases">
        <title>Comparative genomics of Staphylococcus equorum isolates.</title>
        <authorList>
            <person name="Luelf R.H."/>
        </authorList>
    </citation>
    <scope>NUCLEOTIDE SEQUENCE</scope>
    <source>
        <strain evidence="6">TMW 2.2497</strain>
    </source>
</reference>
<evidence type="ECO:0000256" key="2">
    <source>
        <dbReference type="ARBA" id="ARBA00022917"/>
    </source>
</evidence>
<dbReference type="Pfam" id="PF04073">
    <property type="entry name" value="tRNA_edit"/>
    <property type="match status" value="1"/>
</dbReference>
<evidence type="ECO:0000313" key="6">
    <source>
        <dbReference type="EMBL" id="MDG0846712.1"/>
    </source>
</evidence>
<dbReference type="CDD" id="cd00002">
    <property type="entry name" value="YbaK_deacylase"/>
    <property type="match status" value="1"/>
</dbReference>
<dbReference type="GO" id="GO:0016829">
    <property type="term" value="F:lyase activity"/>
    <property type="evidence" value="ECO:0007669"/>
    <property type="project" value="UniProtKB-KW"/>
</dbReference>
<dbReference type="Proteomes" id="UP001152422">
    <property type="component" value="Unassembled WGS sequence"/>
</dbReference>
<sequence length="162" mass="18182">MKEVKTNAMRMLDRLKIEYCVNTYEVSESHMDGKTVAEKVGVDVSQVYKTLVLENAKHAHFVFIIPVNASLDMKSAAQAVNEKKLQLMPLDDLKKVTGYVRGGCSPIGMKRQFPTIIDRQVEEIDAIYVSGGARGTQIKIDVAHLIRTTRAKVKKVTHDEHN</sequence>
<protein>
    <recommendedName>
        <fullName evidence="4">Cys-tRNA(Pro)/Cys-tRNA(Cys) deacylase</fullName>
        <ecNumber evidence="4">4.2.-.-</ecNumber>
    </recommendedName>
</protein>
<proteinExistence type="inferred from homology"/>
<dbReference type="KEGG" id="seqo:SE1039_05240"/>
<evidence type="ECO:0000256" key="1">
    <source>
        <dbReference type="ARBA" id="ARBA00009798"/>
    </source>
</evidence>
<dbReference type="InterPro" id="IPR004369">
    <property type="entry name" value="Prolyl-tRNA_editing_YbaK/EbsC"/>
</dbReference>
<evidence type="ECO:0000256" key="3">
    <source>
        <dbReference type="ARBA" id="ARBA00023239"/>
    </source>
</evidence>
<dbReference type="PANTHER" id="PTHR30411:SF0">
    <property type="entry name" value="CYS-TRNA(PRO)_CYS-TRNA(CYS) DEACYLASE YBAK"/>
    <property type="match status" value="1"/>
</dbReference>
<comment type="similarity">
    <text evidence="1 4">Belongs to the prolyl-tRNA editing family. YbaK/EbsC subfamily.</text>
</comment>
<keyword evidence="7" id="KW-1185">Reference proteome</keyword>
<dbReference type="SUPFAM" id="SSF55826">
    <property type="entry name" value="YbaK/ProRS associated domain"/>
    <property type="match status" value="1"/>
</dbReference>
<keyword evidence="3 4" id="KW-0456">Lyase</keyword>
<keyword evidence="2 4" id="KW-0648">Protein biosynthesis</keyword>
<dbReference type="PIRSF" id="PIRSF006181">
    <property type="entry name" value="EbsC_YbaK"/>
    <property type="match status" value="1"/>
</dbReference>
<evidence type="ECO:0000259" key="5">
    <source>
        <dbReference type="Pfam" id="PF04073"/>
    </source>
</evidence>
<gene>
    <name evidence="6" type="primary">ybaK</name>
    <name evidence="6" type="ORF">M4L89_10805</name>
</gene>
<accession>A0A9X4LB78</accession>
<dbReference type="AlphaFoldDB" id="A0A9X4LB78"/>
<dbReference type="EMBL" id="JAMBQA010000005">
    <property type="protein sequence ID" value="MDG0846712.1"/>
    <property type="molecule type" value="Genomic_DNA"/>
</dbReference>
<evidence type="ECO:0000313" key="7">
    <source>
        <dbReference type="Proteomes" id="UP001152422"/>
    </source>
</evidence>
<comment type="caution">
    <text evidence="6">The sequence shown here is derived from an EMBL/GenBank/DDBJ whole genome shotgun (WGS) entry which is preliminary data.</text>
</comment>